<dbReference type="OrthoDB" id="6430234at2759"/>
<evidence type="ECO:0000313" key="2">
    <source>
        <dbReference type="Proteomes" id="UP000887013"/>
    </source>
</evidence>
<dbReference type="EMBL" id="BMAW01112495">
    <property type="protein sequence ID" value="GFT52797.1"/>
    <property type="molecule type" value="Genomic_DNA"/>
</dbReference>
<keyword evidence="2" id="KW-1185">Reference proteome</keyword>
<proteinExistence type="predicted"/>
<reference evidence="1" key="1">
    <citation type="submission" date="2020-08" db="EMBL/GenBank/DDBJ databases">
        <title>Multicomponent nature underlies the extraordinary mechanical properties of spider dragline silk.</title>
        <authorList>
            <person name="Kono N."/>
            <person name="Nakamura H."/>
            <person name="Mori M."/>
            <person name="Yoshida Y."/>
            <person name="Ohtoshi R."/>
            <person name="Malay A.D."/>
            <person name="Moran D.A.P."/>
            <person name="Tomita M."/>
            <person name="Numata K."/>
            <person name="Arakawa K."/>
        </authorList>
    </citation>
    <scope>NUCLEOTIDE SEQUENCE</scope>
</reference>
<organism evidence="1 2">
    <name type="scientific">Nephila pilipes</name>
    <name type="common">Giant wood spider</name>
    <name type="synonym">Nephila maculata</name>
    <dbReference type="NCBI Taxonomy" id="299642"/>
    <lineage>
        <taxon>Eukaryota</taxon>
        <taxon>Metazoa</taxon>
        <taxon>Ecdysozoa</taxon>
        <taxon>Arthropoda</taxon>
        <taxon>Chelicerata</taxon>
        <taxon>Arachnida</taxon>
        <taxon>Araneae</taxon>
        <taxon>Araneomorphae</taxon>
        <taxon>Entelegynae</taxon>
        <taxon>Araneoidea</taxon>
        <taxon>Nephilidae</taxon>
        <taxon>Nephila</taxon>
    </lineage>
</organism>
<comment type="caution">
    <text evidence="1">The sequence shown here is derived from an EMBL/GenBank/DDBJ whole genome shotgun (WGS) entry which is preliminary data.</text>
</comment>
<accession>A0A8X6TUY3</accession>
<dbReference type="AlphaFoldDB" id="A0A8X6TUY3"/>
<evidence type="ECO:0000313" key="1">
    <source>
        <dbReference type="EMBL" id="GFT52797.1"/>
    </source>
</evidence>
<sequence length="116" mass="13547">MVFRNKKETRSVLFPTIEIHVQCNDTKRIKITAILDSASNIFELKREMRDYLATKEENKKITLSLIAATLMKYSKDEEIVEASGMYIRKWISNDADLMELWKKDEFDAYSVDTSVS</sequence>
<name>A0A8X6TUY3_NEPPI</name>
<protein>
    <submittedName>
        <fullName evidence="1">Uncharacterized protein</fullName>
    </submittedName>
</protein>
<gene>
    <name evidence="1" type="ORF">NPIL_357641</name>
</gene>
<dbReference type="Proteomes" id="UP000887013">
    <property type="component" value="Unassembled WGS sequence"/>
</dbReference>